<organism evidence="2 3">
    <name type="scientific">Sphingomonas sinipercae</name>
    <dbReference type="NCBI Taxonomy" id="2714944"/>
    <lineage>
        <taxon>Bacteria</taxon>
        <taxon>Pseudomonadati</taxon>
        <taxon>Pseudomonadota</taxon>
        <taxon>Alphaproteobacteria</taxon>
        <taxon>Sphingomonadales</taxon>
        <taxon>Sphingomonadaceae</taxon>
        <taxon>Sphingomonas</taxon>
    </lineage>
</organism>
<sequence>MTPLLRFAGPLTLAVSLAGCSLGGLLGGGKAPTVLYDLTPAAPPTGAIARQSSAGSAVTVRVPVTSKELHTIRVPVQVNASQVEYVKDMQWVDTPDRLFQKLVAETIRRTTSRVVLDPQQSGLDPGITLSGELLDFGFDAQRGVVIARYQGTLATNGGASVQSRTFVAEAPADGTTATVAPALNAVANQVAAEVAQWIGG</sequence>
<reference evidence="2 3" key="1">
    <citation type="submission" date="2020-03" db="EMBL/GenBank/DDBJ databases">
        <title>Sphingomonas sp. nov., isolated from fish.</title>
        <authorList>
            <person name="Hyun D.-W."/>
            <person name="Bae J.-W."/>
        </authorList>
    </citation>
    <scope>NUCLEOTIDE SEQUENCE [LARGE SCALE GENOMIC DNA]</scope>
    <source>
        <strain evidence="2 3">HDW15C</strain>
    </source>
</reference>
<feature type="domain" description="ABC-type transport auxiliary lipoprotein component" evidence="1">
    <location>
        <begin position="36"/>
        <end position="195"/>
    </location>
</feature>
<dbReference type="Gene3D" id="3.40.50.10610">
    <property type="entry name" value="ABC-type transport auxiliary lipoprotein component"/>
    <property type="match status" value="1"/>
</dbReference>
<keyword evidence="3" id="KW-1185">Reference proteome</keyword>
<dbReference type="AlphaFoldDB" id="A0A6G7ZLG1"/>
<dbReference type="PROSITE" id="PS51257">
    <property type="entry name" value="PROKAR_LIPOPROTEIN"/>
    <property type="match status" value="1"/>
</dbReference>
<accession>A0A6G7ZLG1</accession>
<evidence type="ECO:0000259" key="1">
    <source>
        <dbReference type="Pfam" id="PF03886"/>
    </source>
</evidence>
<dbReference type="Pfam" id="PF03886">
    <property type="entry name" value="ABC_trans_aux"/>
    <property type="match status" value="1"/>
</dbReference>
<gene>
    <name evidence="2" type="ORF">G7078_02455</name>
</gene>
<dbReference type="EMBL" id="CP049871">
    <property type="protein sequence ID" value="QIL01758.1"/>
    <property type="molecule type" value="Genomic_DNA"/>
</dbReference>
<protein>
    <submittedName>
        <fullName evidence="2">ABC transporter</fullName>
    </submittedName>
</protein>
<dbReference type="SUPFAM" id="SSF159594">
    <property type="entry name" value="XCC0632-like"/>
    <property type="match status" value="1"/>
</dbReference>
<dbReference type="InterPro" id="IPR005586">
    <property type="entry name" value="ABC_trans_aux"/>
</dbReference>
<evidence type="ECO:0000313" key="3">
    <source>
        <dbReference type="Proteomes" id="UP000502502"/>
    </source>
</evidence>
<proteinExistence type="predicted"/>
<dbReference type="Proteomes" id="UP000502502">
    <property type="component" value="Chromosome"/>
</dbReference>
<dbReference type="KEGG" id="ssin:G7078_02455"/>
<name>A0A6G7ZLG1_9SPHN</name>
<dbReference type="RefSeq" id="WP_166092639.1">
    <property type="nucleotide sequence ID" value="NZ_CP049871.1"/>
</dbReference>
<evidence type="ECO:0000313" key="2">
    <source>
        <dbReference type="EMBL" id="QIL01758.1"/>
    </source>
</evidence>